<organism evidence="2">
    <name type="scientific">Staphylococcus arlettae</name>
    <dbReference type="NCBI Taxonomy" id="29378"/>
    <lineage>
        <taxon>Bacteria</taxon>
        <taxon>Bacillati</taxon>
        <taxon>Bacillota</taxon>
        <taxon>Bacilli</taxon>
        <taxon>Bacillales</taxon>
        <taxon>Staphylococcaceae</taxon>
        <taxon>Staphylococcus</taxon>
    </lineage>
</organism>
<evidence type="ECO:0000259" key="1">
    <source>
        <dbReference type="Pfam" id="PF07883"/>
    </source>
</evidence>
<dbReference type="InterPro" id="IPR011051">
    <property type="entry name" value="RmlC_Cupin_sf"/>
</dbReference>
<dbReference type="InterPro" id="IPR014710">
    <property type="entry name" value="RmlC-like_jellyroll"/>
</dbReference>
<dbReference type="GeneID" id="97288810"/>
<name>A0A1W5QC28_9STAP</name>
<dbReference type="InterPro" id="IPR014500">
    <property type="entry name" value="UCP019307_cupin"/>
</dbReference>
<dbReference type="EMBL" id="KY363215">
    <property type="protein sequence ID" value="APY23773.1"/>
    <property type="molecule type" value="Genomic_DNA"/>
</dbReference>
<dbReference type="Pfam" id="PF07883">
    <property type="entry name" value="Cupin_2"/>
    <property type="match status" value="1"/>
</dbReference>
<feature type="domain" description="Cupin type-2" evidence="1">
    <location>
        <begin position="59"/>
        <end position="110"/>
    </location>
</feature>
<proteinExistence type="predicted"/>
<dbReference type="PANTHER" id="PTHR36448">
    <property type="entry name" value="BLR7373 PROTEIN"/>
    <property type="match status" value="1"/>
</dbReference>
<dbReference type="PANTHER" id="PTHR36448:SF2">
    <property type="entry name" value="CUPIN TYPE-1 DOMAIN-CONTAINING PROTEIN"/>
    <property type="match status" value="1"/>
</dbReference>
<dbReference type="Gene3D" id="2.60.120.10">
    <property type="entry name" value="Jelly Rolls"/>
    <property type="match status" value="1"/>
</dbReference>
<accession>A0A1W5QC28</accession>
<dbReference type="AlphaFoldDB" id="A0A1W5QC28"/>
<reference evidence="2" key="1">
    <citation type="journal article" date="2017" name="MSphere">
        <title>Novel beta-lactamase blaARL in Staphylococcus arlettae.</title>
        <authorList>
            <person name="Andreis S.N."/>
            <person name="Perreten V."/>
            <person name="Schwendener S."/>
        </authorList>
    </citation>
    <scope>NUCLEOTIDE SEQUENCE</scope>
    <source>
        <strain evidence="2">SAN1670</strain>
    </source>
</reference>
<dbReference type="CDD" id="cd02219">
    <property type="entry name" value="cupin_YjlB-like"/>
    <property type="match status" value="1"/>
</dbReference>
<dbReference type="RefSeq" id="WP_002509922.1">
    <property type="nucleotide sequence ID" value="NZ_AP019698.1"/>
</dbReference>
<dbReference type="PIRSF" id="PIRSF019307">
    <property type="entry name" value="UCP019307"/>
    <property type="match status" value="1"/>
</dbReference>
<evidence type="ECO:0000313" key="2">
    <source>
        <dbReference type="EMBL" id="APY23773.1"/>
    </source>
</evidence>
<dbReference type="SUPFAM" id="SSF51182">
    <property type="entry name" value="RmlC-like cupins"/>
    <property type="match status" value="1"/>
</dbReference>
<protein>
    <recommendedName>
        <fullName evidence="1">Cupin type-2 domain-containing protein</fullName>
    </recommendedName>
</protein>
<dbReference type="InterPro" id="IPR013096">
    <property type="entry name" value="Cupin_2"/>
</dbReference>
<sequence>MNELTDNQISTYQFTDDGTIPNNPTYPLVIYKDILTSTDNPEQILAHNNWLGSWRGGIFNQHHYHSNTHEVLAVVTGEAFLQLGGASGKQLAVASGDVLILPAGTGHKLVDSSPDFTVVGAYPNGISYDFCTGQPQERPQNVDNIATVTLPAKDPLFGSQGPLFNYWQ</sequence>
<dbReference type="InterPro" id="IPR047121">
    <property type="entry name" value="YjiB-like"/>
</dbReference>